<accession>A0ABM9HG86</accession>
<dbReference type="PANTHER" id="PTHR45138:SF9">
    <property type="entry name" value="DIGUANYLATE CYCLASE DGCM-RELATED"/>
    <property type="match status" value="1"/>
</dbReference>
<dbReference type="NCBIfam" id="TIGR00254">
    <property type="entry name" value="GGDEF"/>
    <property type="match status" value="1"/>
</dbReference>
<dbReference type="InterPro" id="IPR050469">
    <property type="entry name" value="Diguanylate_Cyclase"/>
</dbReference>
<dbReference type="CDD" id="cd01949">
    <property type="entry name" value="GGDEF"/>
    <property type="match status" value="1"/>
</dbReference>
<dbReference type="InterPro" id="IPR029016">
    <property type="entry name" value="GAF-like_dom_sf"/>
</dbReference>
<dbReference type="SMART" id="SM00065">
    <property type="entry name" value="GAF"/>
    <property type="match status" value="1"/>
</dbReference>
<dbReference type="PANTHER" id="PTHR45138">
    <property type="entry name" value="REGULATORY COMPONENTS OF SENSORY TRANSDUCTION SYSTEM"/>
    <property type="match status" value="1"/>
</dbReference>
<dbReference type="PROSITE" id="PS50887">
    <property type="entry name" value="GGDEF"/>
    <property type="match status" value="1"/>
</dbReference>
<dbReference type="SUPFAM" id="SSF55073">
    <property type="entry name" value="Nucleotide cyclase"/>
    <property type="match status" value="1"/>
</dbReference>
<evidence type="ECO:0000313" key="4">
    <source>
        <dbReference type="EMBL" id="CAI2719223.1"/>
    </source>
</evidence>
<dbReference type="InterPro" id="IPR043128">
    <property type="entry name" value="Rev_trsase/Diguanyl_cyclase"/>
</dbReference>
<evidence type="ECO:0000259" key="3">
    <source>
        <dbReference type="PROSITE" id="PS50887"/>
    </source>
</evidence>
<dbReference type="InterPro" id="IPR029787">
    <property type="entry name" value="Nucleotide_cyclase"/>
</dbReference>
<dbReference type="Pfam" id="PF00990">
    <property type="entry name" value="GGDEF"/>
    <property type="match status" value="1"/>
</dbReference>
<feature type="domain" description="GGDEF" evidence="3">
    <location>
        <begin position="225"/>
        <end position="358"/>
    </location>
</feature>
<dbReference type="Proteomes" id="UP001157733">
    <property type="component" value="Chromosome"/>
</dbReference>
<dbReference type="RefSeq" id="WP_282012071.1">
    <property type="nucleotide sequence ID" value="NZ_OX336137.1"/>
</dbReference>
<proteinExistence type="predicted"/>
<dbReference type="EMBL" id="OX336137">
    <property type="protein sequence ID" value="CAI2719223.1"/>
    <property type="molecule type" value="Genomic_DNA"/>
</dbReference>
<name>A0ABM9HG86_9BACT</name>
<organism evidence="4 5">
    <name type="scientific">Nitrospina watsonii</name>
    <dbReference type="NCBI Taxonomy" id="1323948"/>
    <lineage>
        <taxon>Bacteria</taxon>
        <taxon>Pseudomonadati</taxon>
        <taxon>Nitrospinota/Tectimicrobiota group</taxon>
        <taxon>Nitrospinota</taxon>
        <taxon>Nitrospinia</taxon>
        <taxon>Nitrospinales</taxon>
        <taxon>Nitrospinaceae</taxon>
        <taxon>Nitrospina</taxon>
    </lineage>
</organism>
<dbReference type="Gene3D" id="3.30.70.270">
    <property type="match status" value="1"/>
</dbReference>
<dbReference type="SUPFAM" id="SSF55781">
    <property type="entry name" value="GAF domain-like"/>
    <property type="match status" value="1"/>
</dbReference>
<evidence type="ECO:0000313" key="5">
    <source>
        <dbReference type="Proteomes" id="UP001157733"/>
    </source>
</evidence>
<protein>
    <recommendedName>
        <fullName evidence="1">diguanylate cyclase</fullName>
        <ecNumber evidence="1">2.7.7.65</ecNumber>
    </recommendedName>
</protein>
<dbReference type="Gene3D" id="3.30.450.40">
    <property type="match status" value="1"/>
</dbReference>
<evidence type="ECO:0000256" key="1">
    <source>
        <dbReference type="ARBA" id="ARBA00012528"/>
    </source>
</evidence>
<reference evidence="4 5" key="1">
    <citation type="submission" date="2022-09" db="EMBL/GenBank/DDBJ databases">
        <authorList>
            <person name="Kop L."/>
        </authorList>
    </citation>
    <scope>NUCLEOTIDE SEQUENCE [LARGE SCALE GENOMIC DNA]</scope>
    <source>
        <strain evidence="4 5">347</strain>
    </source>
</reference>
<dbReference type="InterPro" id="IPR003018">
    <property type="entry name" value="GAF"/>
</dbReference>
<gene>
    <name evidence="4" type="ORF">NSPWAT_2367</name>
</gene>
<sequence length="358" mass="40707">MDSNDQIKLKETRQVLDLVKQQKTMLGESLVSLDLFLYLHKSISLLHLDDIKPVLLEKLPHILSVRYFSLFLFNANEKELTLACSNHLDMEKPLSFKVSESGVMQDALNQQRYIFEADFTQSKYYKGKKNPLFKNNFFLCVPLMIENKIIGVINVNDSAKGFLSVSDMDYILNVLEFVALSVSNALLHEKTEVLSITDGLTRLYDHREMMHTLEKEFDRCRRYQSTLSLLMMDIDKFKNINDTYGHQKGDEVLVALATVMTRLCRSNDTAARYGGEEFAVILPETRKKGAQVIAERIRTSMAKIRFASGNQEFGVTVSGGVAELNLDTMSSPTDLIHVADRALYQAKKDGRDRVVLGE</sequence>
<dbReference type="SMART" id="SM00267">
    <property type="entry name" value="GGDEF"/>
    <property type="match status" value="1"/>
</dbReference>
<dbReference type="InterPro" id="IPR000160">
    <property type="entry name" value="GGDEF_dom"/>
</dbReference>
<keyword evidence="5" id="KW-1185">Reference proteome</keyword>
<dbReference type="EC" id="2.7.7.65" evidence="1"/>
<evidence type="ECO:0000256" key="2">
    <source>
        <dbReference type="ARBA" id="ARBA00034247"/>
    </source>
</evidence>
<comment type="catalytic activity">
    <reaction evidence="2">
        <text>2 GTP = 3',3'-c-di-GMP + 2 diphosphate</text>
        <dbReference type="Rhea" id="RHEA:24898"/>
        <dbReference type="ChEBI" id="CHEBI:33019"/>
        <dbReference type="ChEBI" id="CHEBI:37565"/>
        <dbReference type="ChEBI" id="CHEBI:58805"/>
        <dbReference type="EC" id="2.7.7.65"/>
    </reaction>
</comment>